<dbReference type="InterPro" id="IPR029058">
    <property type="entry name" value="AB_hydrolase_fold"/>
</dbReference>
<dbReference type="OrthoDB" id="408373at2759"/>
<reference evidence="4" key="1">
    <citation type="submission" date="2007-03" db="EMBL/GenBank/DDBJ databases">
        <title>Annotation of Culex pipiens quinquefasciatus.</title>
        <authorList>
            <consortium name="The Broad Institute Genome Sequencing Platform"/>
            <person name="Atkinson P.W."/>
            <person name="Hemingway J."/>
            <person name="Christensen B.M."/>
            <person name="Higgs S."/>
            <person name="Kodira C."/>
            <person name="Hannick L."/>
            <person name="Megy K."/>
            <person name="O'Leary S."/>
            <person name="Pearson M."/>
            <person name="Haas B.J."/>
            <person name="Mauceli E."/>
            <person name="Wortman J.R."/>
            <person name="Lee N.H."/>
            <person name="Guigo R."/>
            <person name="Stanke M."/>
            <person name="Alvarado L."/>
            <person name="Amedeo P."/>
            <person name="Antoine C.H."/>
            <person name="Arensburger P."/>
            <person name="Bidwell S.L."/>
            <person name="Crawford M."/>
            <person name="Camaro F."/>
            <person name="Devon K."/>
            <person name="Engels R."/>
            <person name="Hammond M."/>
            <person name="Howarth C."/>
            <person name="Koehrsen M."/>
            <person name="Lawson D."/>
            <person name="Montgomery P."/>
            <person name="Nene V."/>
            <person name="Nusbaum C."/>
            <person name="Puiu D."/>
            <person name="Romero-Severson J."/>
            <person name="Severson D.W."/>
            <person name="Shumway M."/>
            <person name="Sisk P."/>
            <person name="Stolte C."/>
            <person name="Zeng Q."/>
            <person name="Eisenstadt E."/>
            <person name="Fraser-Liggett C."/>
            <person name="Strausberg R."/>
            <person name="Galagan J."/>
            <person name="Birren B."/>
            <person name="Collins F.H."/>
        </authorList>
    </citation>
    <scope>NUCLEOTIDE SEQUENCE [LARGE SCALE GENOMIC DNA]</scope>
    <source>
        <strain evidence="4">JHB</strain>
    </source>
</reference>
<dbReference type="OMA" id="VYAREWL"/>
<dbReference type="EnsemblMetazoa" id="CPIJ019299-RA">
    <property type="protein sequence ID" value="CPIJ019299-PA"/>
    <property type="gene ID" value="CPIJ019299"/>
</dbReference>
<name>B0XJ30_CULQU</name>
<dbReference type="Pfam" id="PF00561">
    <property type="entry name" value="Abhydrolase_1"/>
    <property type="match status" value="1"/>
</dbReference>
<dbReference type="PRINTS" id="PR00412">
    <property type="entry name" value="EPOXHYDRLASE"/>
</dbReference>
<dbReference type="GO" id="GO:0004301">
    <property type="term" value="F:epoxide hydrolase activity"/>
    <property type="evidence" value="ECO:0007669"/>
    <property type="project" value="UniProtKB-ARBA"/>
</dbReference>
<dbReference type="eggNOG" id="KOG4178">
    <property type="taxonomic scope" value="Eukaryota"/>
</dbReference>
<dbReference type="InParanoid" id="B0XJ30"/>
<comment type="similarity">
    <text evidence="2">Belongs to the AB hydrolase superfamily. Epoxide hydrolase family.</text>
</comment>
<protein>
    <submittedName>
        <fullName evidence="4">Abhydrolase domain-containing protein 9</fullName>
    </submittedName>
</protein>
<dbReference type="VEuPathDB" id="VectorBase:CQUJHB007078"/>
<dbReference type="Gene3D" id="3.40.50.1820">
    <property type="entry name" value="alpha/beta hydrolase"/>
    <property type="match status" value="1"/>
</dbReference>
<reference evidence="5" key="2">
    <citation type="submission" date="2021-02" db="UniProtKB">
        <authorList>
            <consortium name="EnsemblMetazoa"/>
        </authorList>
    </citation>
    <scope>IDENTIFICATION</scope>
    <source>
        <strain evidence="5">JHB</strain>
    </source>
</reference>
<evidence type="ECO:0000256" key="1">
    <source>
        <dbReference type="ARBA" id="ARBA00022801"/>
    </source>
</evidence>
<evidence type="ECO:0000256" key="2">
    <source>
        <dbReference type="ARBA" id="ARBA00038334"/>
    </source>
</evidence>
<evidence type="ECO:0000259" key="3">
    <source>
        <dbReference type="Pfam" id="PF00561"/>
    </source>
</evidence>
<dbReference type="VEuPathDB" id="VectorBase:CPIJ019299"/>
<dbReference type="HOGENOM" id="CLU_020336_7_3_1"/>
<keyword evidence="1 4" id="KW-0378">Hydrolase</keyword>
<gene>
    <name evidence="5" type="primary">6053596</name>
    <name evidence="4" type="ORF">CpipJ_CPIJ019299</name>
</gene>
<dbReference type="EMBL" id="DS233427">
    <property type="protein sequence ID" value="EDS29925.1"/>
    <property type="molecule type" value="Genomic_DNA"/>
</dbReference>
<organism>
    <name type="scientific">Culex quinquefasciatus</name>
    <name type="common">Southern house mosquito</name>
    <name type="synonym">Culex pungens</name>
    <dbReference type="NCBI Taxonomy" id="7176"/>
    <lineage>
        <taxon>Eukaryota</taxon>
        <taxon>Metazoa</taxon>
        <taxon>Ecdysozoa</taxon>
        <taxon>Arthropoda</taxon>
        <taxon>Hexapoda</taxon>
        <taxon>Insecta</taxon>
        <taxon>Pterygota</taxon>
        <taxon>Neoptera</taxon>
        <taxon>Endopterygota</taxon>
        <taxon>Diptera</taxon>
        <taxon>Nematocera</taxon>
        <taxon>Culicoidea</taxon>
        <taxon>Culicidae</taxon>
        <taxon>Culicinae</taxon>
        <taxon>Culicini</taxon>
        <taxon>Culex</taxon>
        <taxon>Culex</taxon>
    </lineage>
</organism>
<dbReference type="Proteomes" id="UP000002320">
    <property type="component" value="Unassembled WGS sequence"/>
</dbReference>
<sequence>MLILRAVQAALLYGIGAFYALQFVLQTALQFLADPDLAAWLAKKRSVAPALLGDPRYGTHRFVEVNGVKLHYVEKGDPGKPLMLFLHGFPEFWFSWRHQLEEFSKDYWTVAVDLRGYGQSEGFDDRAAYQIDVIVEDIRSLVRALGRDRVIVVGHDWGAVLGFQFVSKHMDMVDRYVMMGGPSLNGIRRLLLISWQQFRMSWYTFFFLIPWLPEFYIWGKDFGYIEQNMGGFLTKSELEAYKYTFSQRKAVTRAIDYYRENLSFLRKEQPLPKLENHSPGLYLIAEHDQFISLRSGRVMERSLPNLWYRIVPGTGHYMQQESHRLVNKMLRDFLDLSG</sequence>
<proteinExistence type="inferred from homology"/>
<dbReference type="InterPro" id="IPR000639">
    <property type="entry name" value="Epox_hydrolase-like"/>
</dbReference>
<keyword evidence="6" id="KW-1185">Reference proteome</keyword>
<evidence type="ECO:0000313" key="4">
    <source>
        <dbReference type="EMBL" id="EDS29925.1"/>
    </source>
</evidence>
<dbReference type="PANTHER" id="PTHR43329">
    <property type="entry name" value="EPOXIDE HYDROLASE"/>
    <property type="match status" value="1"/>
</dbReference>
<dbReference type="SUPFAM" id="SSF53474">
    <property type="entry name" value="alpha/beta-Hydrolases"/>
    <property type="match status" value="1"/>
</dbReference>
<evidence type="ECO:0000313" key="6">
    <source>
        <dbReference type="Proteomes" id="UP000002320"/>
    </source>
</evidence>
<dbReference type="AlphaFoldDB" id="B0XJ30"/>
<dbReference type="InterPro" id="IPR000073">
    <property type="entry name" value="AB_hydrolase_1"/>
</dbReference>
<dbReference type="ESTHER" id="culqu-b0xj30">
    <property type="family name" value="Epoxide_hydrolase"/>
</dbReference>
<evidence type="ECO:0000313" key="5">
    <source>
        <dbReference type="EnsemblMetazoa" id="CPIJ019299-PA"/>
    </source>
</evidence>
<dbReference type="KEGG" id="cqu:CpipJ_CPIJ019299"/>
<accession>B0XJ30</accession>
<feature type="domain" description="AB hydrolase-1" evidence="3">
    <location>
        <begin position="81"/>
        <end position="319"/>
    </location>
</feature>